<proteinExistence type="predicted"/>
<protein>
    <submittedName>
        <fullName evidence="2">Uncharacterized protein</fullName>
    </submittedName>
</protein>
<dbReference type="AlphaFoldDB" id="A0A0F9RHT3"/>
<dbReference type="EMBL" id="LAZR01000859">
    <property type="protein sequence ID" value="KKN56075.1"/>
    <property type="molecule type" value="Genomic_DNA"/>
</dbReference>
<accession>A0A0F9RHT3</accession>
<feature type="region of interest" description="Disordered" evidence="1">
    <location>
        <begin position="227"/>
        <end position="247"/>
    </location>
</feature>
<name>A0A0F9RHT3_9ZZZZ</name>
<evidence type="ECO:0000313" key="2">
    <source>
        <dbReference type="EMBL" id="KKN56075.1"/>
    </source>
</evidence>
<feature type="compositionally biased region" description="Low complexity" evidence="1">
    <location>
        <begin position="227"/>
        <end position="239"/>
    </location>
</feature>
<evidence type="ECO:0000256" key="1">
    <source>
        <dbReference type="SAM" id="MobiDB-lite"/>
    </source>
</evidence>
<reference evidence="2" key="1">
    <citation type="journal article" date="2015" name="Nature">
        <title>Complex archaea that bridge the gap between prokaryotes and eukaryotes.</title>
        <authorList>
            <person name="Spang A."/>
            <person name="Saw J.H."/>
            <person name="Jorgensen S.L."/>
            <person name="Zaremba-Niedzwiedzka K."/>
            <person name="Martijn J."/>
            <person name="Lind A.E."/>
            <person name="van Eijk R."/>
            <person name="Schleper C."/>
            <person name="Guy L."/>
            <person name="Ettema T.J."/>
        </authorList>
    </citation>
    <scope>NUCLEOTIDE SEQUENCE</scope>
</reference>
<sequence length="553" mass="59769">MAETVVKTISFRAEFSAEVRQDSSHDDNEHSNAVSAQTGGASISVVALESNFHAGYDANIFFPAVKTNITVTKVELEFWHYQADLDEPIKSLDFISFGTSLSAGVGDWGAFYTSINGGTAIKALATHGIEKTKVTVDLGSAICTTFTTRIKSAVVADHYFNVGIRRTAQTSTERGTVYIGGPNLLSDVGSGWEAADGTEIASPPRFIITYTNEEDEAQSVFNFRYTTQDPTDTTGQQTPRNSIGGWAAPNEPYVKTTIHSAVDPSQTTITLDPDAAATQESSGLAQIGLEIIKYAGFNSSGRQLTGVTRATVPGVASTAVLEPYKDTVRYLLVNNLFDNKPSASLKQYRCIAVVHESSDDQYVENVKIYLAQNAGSDVIVDIGIEVPEYDARTGTFAATMDSGEVTFTSTDISGDIVSGLFESGHIVINPTGTVSHAIINSFDVTGNTGEFILDRSFSTNITAGTSFRINPAAAQRTANDFTKPTENSSRFLGFLSEDGADTIGFDSIRDREDRMNDFDSFYLWIERSLTNNKPASDDTGAIIIIEYDESVRF</sequence>
<comment type="caution">
    <text evidence="2">The sequence shown here is derived from an EMBL/GenBank/DDBJ whole genome shotgun (WGS) entry which is preliminary data.</text>
</comment>
<gene>
    <name evidence="2" type="ORF">LCGC14_0575890</name>
</gene>
<organism evidence="2">
    <name type="scientific">marine sediment metagenome</name>
    <dbReference type="NCBI Taxonomy" id="412755"/>
    <lineage>
        <taxon>unclassified sequences</taxon>
        <taxon>metagenomes</taxon>
        <taxon>ecological metagenomes</taxon>
    </lineage>
</organism>